<protein>
    <submittedName>
        <fullName evidence="1">Uncharacterized protein</fullName>
    </submittedName>
</protein>
<accession>A0A100VYH0</accession>
<dbReference type="OrthoDB" id="2990675at2"/>
<evidence type="ECO:0000313" key="2">
    <source>
        <dbReference type="Proteomes" id="UP000069620"/>
    </source>
</evidence>
<name>A0A100VYH0_9MYCO</name>
<proteinExistence type="predicted"/>
<reference evidence="2" key="1">
    <citation type="journal article" date="2016" name="Genome Announc.">
        <title>Draft Genome Sequences of Five Rapidly Growing Mycobacterium Species, M. thermoresistibile, M. fortuitum subsp. acetamidolyticum, M. canariasense, M. brisbanense, and M. novocastrense.</title>
        <authorList>
            <person name="Katahira K."/>
            <person name="Ogura Y."/>
            <person name="Gotoh Y."/>
            <person name="Hayashi T."/>
        </authorList>
    </citation>
    <scope>NUCLEOTIDE SEQUENCE [LARGE SCALE GENOMIC DNA]</scope>
    <source>
        <strain evidence="2">JCM15654</strain>
    </source>
</reference>
<dbReference type="RefSeq" id="WP_062828978.1">
    <property type="nucleotide sequence ID" value="NZ_BCSX01000022.1"/>
</dbReference>
<comment type="caution">
    <text evidence="1">The sequence shown here is derived from an EMBL/GenBank/DDBJ whole genome shotgun (WGS) entry which is preliminary data.</text>
</comment>
<dbReference type="AlphaFoldDB" id="A0A100VYH0"/>
<dbReference type="Proteomes" id="UP000069620">
    <property type="component" value="Unassembled WGS sequence"/>
</dbReference>
<sequence>MKPAPKYQATMTLYHLGSQGAWEYELFALLRQHYRDSELRGLREDLIGLSTVGWVDVLDHREHCGQILRRYRLAESARPLVAYQLNLDNCLPIDMATAVALSSKDTAR</sequence>
<reference evidence="2" key="2">
    <citation type="submission" date="2016-02" db="EMBL/GenBank/DDBJ databases">
        <title>Draft genome sequence of five rapidly growing Mycobacterium species.</title>
        <authorList>
            <person name="Katahira K."/>
            <person name="Gotou Y."/>
            <person name="Iida K."/>
            <person name="Ogura Y."/>
            <person name="Hayashi T."/>
        </authorList>
    </citation>
    <scope>NUCLEOTIDE SEQUENCE [LARGE SCALE GENOMIC DNA]</scope>
    <source>
        <strain evidence="2">JCM15654</strain>
    </source>
</reference>
<keyword evidence="2" id="KW-1185">Reference proteome</keyword>
<dbReference type="STRING" id="146020.RMCB_2440"/>
<gene>
    <name evidence="1" type="ORF">RMCB_2440</name>
</gene>
<organism evidence="1 2">
    <name type="scientific">Mycolicibacterium brisbanense</name>
    <dbReference type="NCBI Taxonomy" id="146020"/>
    <lineage>
        <taxon>Bacteria</taxon>
        <taxon>Bacillati</taxon>
        <taxon>Actinomycetota</taxon>
        <taxon>Actinomycetes</taxon>
        <taxon>Mycobacteriales</taxon>
        <taxon>Mycobacteriaceae</taxon>
        <taxon>Mycolicibacterium</taxon>
    </lineage>
</organism>
<dbReference type="EMBL" id="BCSX01000022">
    <property type="protein sequence ID" value="GAS88344.1"/>
    <property type="molecule type" value="Genomic_DNA"/>
</dbReference>
<evidence type="ECO:0000313" key="1">
    <source>
        <dbReference type="EMBL" id="GAS88344.1"/>
    </source>
</evidence>